<keyword evidence="3" id="KW-1185">Reference proteome</keyword>
<sequence>MGKNNWILLWLFSLSFVQAQQVLQGNIMSSGKAVAGISVMNLVTEQVTVSDDSGNFSIKVSEGELLIFSSVNYEYKRRIIEAEDLSAGKISITLVPKVEKLDEVVVYHDISPESLGIPAGKKKYTPAERKHNAATHFNPVFILFPVPFVAFSIDPIINAISGRSKLLTKELAVEKKELYIKKLGELFPDDYFVSRLKIQPEYIQGFKYYMIYNPEFLKALDGGNKAQMEFIMAADSAVFNELVSNEKG</sequence>
<evidence type="ECO:0000256" key="1">
    <source>
        <dbReference type="SAM" id="SignalP"/>
    </source>
</evidence>
<dbReference type="EMBL" id="JAAMPU010000101">
    <property type="protein sequence ID" value="NMH27498.1"/>
    <property type="molecule type" value="Genomic_DNA"/>
</dbReference>
<evidence type="ECO:0000313" key="2">
    <source>
        <dbReference type="EMBL" id="NMH27498.1"/>
    </source>
</evidence>
<reference evidence="2" key="1">
    <citation type="submission" date="2020-02" db="EMBL/GenBank/DDBJ databases">
        <title>Flavobacterium sp. genome.</title>
        <authorList>
            <person name="Jung H.S."/>
            <person name="Baek J.H."/>
            <person name="Jeon C.O."/>
        </authorList>
    </citation>
    <scope>NUCLEOTIDE SEQUENCE</scope>
    <source>
        <strain evidence="2">SE-s28</strain>
    </source>
</reference>
<protein>
    <recommendedName>
        <fullName evidence="4">Carboxypeptidase-like regulatory domain-containing protein</fullName>
    </recommendedName>
</protein>
<proteinExistence type="predicted"/>
<dbReference type="Pfam" id="PF13715">
    <property type="entry name" value="CarbopepD_reg_2"/>
    <property type="match status" value="1"/>
</dbReference>
<name>A0A972FKM6_9FLAO</name>
<dbReference type="AlphaFoldDB" id="A0A972FKM6"/>
<evidence type="ECO:0008006" key="4">
    <source>
        <dbReference type="Google" id="ProtNLM"/>
    </source>
</evidence>
<accession>A0A972FKM6</accession>
<comment type="caution">
    <text evidence="2">The sequence shown here is derived from an EMBL/GenBank/DDBJ whole genome shotgun (WGS) entry which is preliminary data.</text>
</comment>
<feature type="chain" id="PRO_5037376429" description="Carboxypeptidase-like regulatory domain-containing protein" evidence="1">
    <location>
        <begin position="20"/>
        <end position="248"/>
    </location>
</feature>
<feature type="signal peptide" evidence="1">
    <location>
        <begin position="1"/>
        <end position="19"/>
    </location>
</feature>
<evidence type="ECO:0000313" key="3">
    <source>
        <dbReference type="Proteomes" id="UP000712080"/>
    </source>
</evidence>
<dbReference type="RefSeq" id="WP_169526502.1">
    <property type="nucleotide sequence ID" value="NZ_JAAMPU010000101.1"/>
</dbReference>
<dbReference type="Proteomes" id="UP000712080">
    <property type="component" value="Unassembled WGS sequence"/>
</dbReference>
<dbReference type="SUPFAM" id="SSF49464">
    <property type="entry name" value="Carboxypeptidase regulatory domain-like"/>
    <property type="match status" value="1"/>
</dbReference>
<dbReference type="InterPro" id="IPR008969">
    <property type="entry name" value="CarboxyPept-like_regulatory"/>
</dbReference>
<gene>
    <name evidence="2" type="ORF">G6047_05600</name>
</gene>
<organism evidence="2 3">
    <name type="scientific">Flavobacterium silvaticum</name>
    <dbReference type="NCBI Taxonomy" id="1852020"/>
    <lineage>
        <taxon>Bacteria</taxon>
        <taxon>Pseudomonadati</taxon>
        <taxon>Bacteroidota</taxon>
        <taxon>Flavobacteriia</taxon>
        <taxon>Flavobacteriales</taxon>
        <taxon>Flavobacteriaceae</taxon>
        <taxon>Flavobacterium</taxon>
    </lineage>
</organism>
<keyword evidence="1" id="KW-0732">Signal</keyword>